<dbReference type="Proteomes" id="UP000232163">
    <property type="component" value="Unassembled WGS sequence"/>
</dbReference>
<dbReference type="Pfam" id="PF00753">
    <property type="entry name" value="Lactamase_B"/>
    <property type="match status" value="1"/>
</dbReference>
<keyword evidence="4" id="KW-0862">Zinc</keyword>
<comment type="caution">
    <text evidence="7">The sequence shown here is derived from an EMBL/GenBank/DDBJ whole genome shotgun (WGS) entry which is preliminary data.</text>
</comment>
<sequence>MLVTNRRAFMKAAIAGPVVAAFKNPHTALAADPGMTKASLGYYQFALGEFHVTAVCDGVFSLPTDSIATNVEADEKEAYFDAHYIAPDEFKLQLNTLVVDTGQKRILVDTGIGPGKDWAPRAGRLVKSLEGAGIEASSIDTVVLTHCHPDHVGGLEADPAKQFPNANIVLSETELDLWNGPDAASKLPEWATPNLPVVQKVFSTLGDRVQPIKGGADVMTGITVLDTAGHTQGHISLLVASGREQLLITGDPIANIHIAFDKPEWQIMWDHDREKGAKTRRALLERAASDRLLVCGYHYPFPGVGHVVKEEKGFRWLPTDWV</sequence>
<feature type="domain" description="Metallo-beta-lactamase" evidence="6">
    <location>
        <begin position="93"/>
        <end position="297"/>
    </location>
</feature>
<comment type="similarity">
    <text evidence="1">Belongs to the metallo-beta-lactamase superfamily.</text>
</comment>
<dbReference type="InterPro" id="IPR006311">
    <property type="entry name" value="TAT_signal"/>
</dbReference>
<evidence type="ECO:0000256" key="5">
    <source>
        <dbReference type="SAM" id="SignalP"/>
    </source>
</evidence>
<dbReference type="Gene3D" id="3.60.15.10">
    <property type="entry name" value="Ribonuclease Z/Hydroxyacylglutathione hydrolase-like"/>
    <property type="match status" value="1"/>
</dbReference>
<keyword evidence="5" id="KW-0732">Signal</keyword>
<gene>
    <name evidence="7" type="ORF">B5P45_03450</name>
</gene>
<feature type="signal peptide" evidence="5">
    <location>
        <begin position="1"/>
        <end position="30"/>
    </location>
</feature>
<dbReference type="InterPro" id="IPR001279">
    <property type="entry name" value="Metallo-B-lactamas"/>
</dbReference>
<dbReference type="SUPFAM" id="SSF56281">
    <property type="entry name" value="Metallo-hydrolase/oxidoreductase"/>
    <property type="match status" value="1"/>
</dbReference>
<dbReference type="GO" id="GO:0046872">
    <property type="term" value="F:metal ion binding"/>
    <property type="evidence" value="ECO:0007669"/>
    <property type="project" value="UniProtKB-KW"/>
</dbReference>
<dbReference type="PANTHER" id="PTHR42978:SF6">
    <property type="entry name" value="QUORUM-QUENCHING LACTONASE YTNP-RELATED"/>
    <property type="match status" value="1"/>
</dbReference>
<protein>
    <recommendedName>
        <fullName evidence="6">Metallo-beta-lactamase domain-containing protein</fullName>
    </recommendedName>
</protein>
<dbReference type="PANTHER" id="PTHR42978">
    <property type="entry name" value="QUORUM-QUENCHING LACTONASE YTNP-RELATED-RELATED"/>
    <property type="match status" value="1"/>
</dbReference>
<dbReference type="AlphaFoldDB" id="A0A2N9W362"/>
<accession>A0A2N9W362</accession>
<evidence type="ECO:0000256" key="3">
    <source>
        <dbReference type="ARBA" id="ARBA00022801"/>
    </source>
</evidence>
<dbReference type="EMBL" id="MZMT01000005">
    <property type="protein sequence ID" value="PIO46180.1"/>
    <property type="molecule type" value="Genomic_DNA"/>
</dbReference>
<dbReference type="KEGG" id="pht:BLM14_21840"/>
<dbReference type="GO" id="GO:0016787">
    <property type="term" value="F:hydrolase activity"/>
    <property type="evidence" value="ECO:0007669"/>
    <property type="project" value="UniProtKB-KW"/>
</dbReference>
<reference evidence="8" key="1">
    <citation type="journal article" date="2017" name="Int J Environ Stud">
        <title>Does the Miocene-Pliocene relict legume Oxytropis triphylla form nitrogen-fixing nodules with a combination of bacterial strains?</title>
        <authorList>
            <person name="Safronova V."/>
            <person name="Belimov A."/>
            <person name="Sazanova A."/>
            <person name="Kuznetsova I."/>
            <person name="Popova J."/>
            <person name="Andronov E."/>
            <person name="Verkhozina A."/>
            <person name="Tikhonovich I."/>
        </authorList>
    </citation>
    <scope>NUCLEOTIDE SEQUENCE [LARGE SCALE GENOMIC DNA]</scope>
    <source>
        <strain evidence="8">Tri-38</strain>
    </source>
</reference>
<feature type="chain" id="PRO_5014653918" description="Metallo-beta-lactamase domain-containing protein" evidence="5">
    <location>
        <begin position="31"/>
        <end position="322"/>
    </location>
</feature>
<evidence type="ECO:0000256" key="4">
    <source>
        <dbReference type="ARBA" id="ARBA00022833"/>
    </source>
</evidence>
<keyword evidence="8" id="KW-1185">Reference proteome</keyword>
<evidence type="ECO:0000313" key="7">
    <source>
        <dbReference type="EMBL" id="PIO46180.1"/>
    </source>
</evidence>
<dbReference type="CDD" id="cd07720">
    <property type="entry name" value="OPHC2-like_MBL-fold"/>
    <property type="match status" value="1"/>
</dbReference>
<proteinExistence type="inferred from homology"/>
<name>A0A2N9W362_9HYPH</name>
<dbReference type="SMART" id="SM00849">
    <property type="entry name" value="Lactamase_B"/>
    <property type="match status" value="1"/>
</dbReference>
<evidence type="ECO:0000256" key="2">
    <source>
        <dbReference type="ARBA" id="ARBA00022723"/>
    </source>
</evidence>
<evidence type="ECO:0000313" key="8">
    <source>
        <dbReference type="Proteomes" id="UP000232163"/>
    </source>
</evidence>
<evidence type="ECO:0000259" key="6">
    <source>
        <dbReference type="SMART" id="SM00849"/>
    </source>
</evidence>
<keyword evidence="3" id="KW-0378">Hydrolase</keyword>
<dbReference type="PROSITE" id="PS51318">
    <property type="entry name" value="TAT"/>
    <property type="match status" value="1"/>
</dbReference>
<organism evidence="7 8">
    <name type="scientific">Phyllobacterium zundukense</name>
    <dbReference type="NCBI Taxonomy" id="1867719"/>
    <lineage>
        <taxon>Bacteria</taxon>
        <taxon>Pseudomonadati</taxon>
        <taxon>Pseudomonadota</taxon>
        <taxon>Alphaproteobacteria</taxon>
        <taxon>Hyphomicrobiales</taxon>
        <taxon>Phyllobacteriaceae</taxon>
        <taxon>Phyllobacterium</taxon>
    </lineage>
</organism>
<dbReference type="RefSeq" id="WP_100002026.1">
    <property type="nucleotide sequence ID" value="NZ_MZMT01000005.1"/>
</dbReference>
<dbReference type="InterPro" id="IPR051013">
    <property type="entry name" value="MBL_superfamily_lactonases"/>
</dbReference>
<dbReference type="InterPro" id="IPR036866">
    <property type="entry name" value="RibonucZ/Hydroxyglut_hydro"/>
</dbReference>
<evidence type="ECO:0000256" key="1">
    <source>
        <dbReference type="ARBA" id="ARBA00007749"/>
    </source>
</evidence>
<keyword evidence="2" id="KW-0479">Metal-binding</keyword>